<gene>
    <name evidence="1" type="ORF">CSING_12925</name>
</gene>
<dbReference type="HOGENOM" id="CLU_631233_0_0_11"/>
<dbReference type="KEGG" id="csx:CSING_12925"/>
<proteinExistence type="predicted"/>
<evidence type="ECO:0000313" key="2">
    <source>
        <dbReference type="Proteomes" id="UP000031890"/>
    </source>
</evidence>
<reference evidence="1 2" key="1">
    <citation type="journal article" date="2015" name="Genome Announc.">
        <title>Complete Genome Sequence and Annotation of Corynebacterium singulare DSM 44357, Isolated from a Human Semen Specimen.</title>
        <authorList>
            <person name="Merten M."/>
            <person name="Brinkrolf K."/>
            <person name="Albersmeier A."/>
            <person name="Kutter Y."/>
            <person name="Ruckert C."/>
            <person name="Tauch A."/>
        </authorList>
    </citation>
    <scope>NUCLEOTIDE SEQUENCE [LARGE SCALE GENOMIC DNA]</scope>
    <source>
        <strain evidence="1">IBS B52218</strain>
    </source>
</reference>
<dbReference type="EMBL" id="CP010827">
    <property type="protein sequence ID" value="AJI80070.1"/>
    <property type="molecule type" value="Genomic_DNA"/>
</dbReference>
<organism evidence="1 2">
    <name type="scientific">Corynebacterium singulare</name>
    <dbReference type="NCBI Taxonomy" id="161899"/>
    <lineage>
        <taxon>Bacteria</taxon>
        <taxon>Bacillati</taxon>
        <taxon>Actinomycetota</taxon>
        <taxon>Actinomycetes</taxon>
        <taxon>Mycobacteriales</taxon>
        <taxon>Corynebacteriaceae</taxon>
        <taxon>Corynebacterium</taxon>
    </lineage>
</organism>
<protein>
    <submittedName>
        <fullName evidence="1">Uncharacterized protein</fullName>
    </submittedName>
</protein>
<evidence type="ECO:0000313" key="1">
    <source>
        <dbReference type="EMBL" id="AJI80070.1"/>
    </source>
</evidence>
<dbReference type="Proteomes" id="UP000031890">
    <property type="component" value="Chromosome"/>
</dbReference>
<sequence length="434" mass="48501">MNLARNVRIVVENPYFTVTRFVATPAELTVGEMIIIVHAALGLEPSSPGQLMVREDAEPIDIFPIIDSDFYDSFGEDVHYHPSEGDWCITISIADTSRVVMGLPALISGEGPDLVTELGSPQAMFSVMLDVQASMAYMGVPPQDMERIFRLFPNYTLDQINQRLTTCYHPAIAQRLATMGTEAANLEGGTQSSLSSGLPFDPFSPHPWDDFSDDVDDLGFPTELLEQWREEVYEAYPELSPDFTLPELSEDTVHMIGQRVREYLDVIRDFPRLTGAGFLKQAAVQRLKDWLPKPNAHETVKREDYHQTLLNLREFFLSLDWVTCTTSTIRVTELGERAARDPDFATQLILGAIPYSYSPPSGAPQLGLDLVHLLRGDIPTQLDWDPILIISRDLFFALGILTHDTHLATIKPGHEGFVAAVLASLRDDLNQELD</sequence>
<accession>A0A0B6F6K3</accession>
<dbReference type="OrthoDB" id="4414772at2"/>
<name>A0A0B6F6K3_9CORY</name>
<dbReference type="RefSeq" id="WP_042532847.1">
    <property type="nucleotide sequence ID" value="NZ_CP010827.1"/>
</dbReference>
<dbReference type="AlphaFoldDB" id="A0A0B6F6K3"/>